<dbReference type="Gene3D" id="3.40.190.10">
    <property type="entry name" value="Periplasmic binding protein-like II"/>
    <property type="match status" value="1"/>
</dbReference>
<dbReference type="SUPFAM" id="SSF53850">
    <property type="entry name" value="Periplasmic binding protein-like II"/>
    <property type="match status" value="1"/>
</dbReference>
<evidence type="ECO:0000313" key="6">
    <source>
        <dbReference type="Proteomes" id="UP001499987"/>
    </source>
</evidence>
<dbReference type="RefSeq" id="WP_344622552.1">
    <property type="nucleotide sequence ID" value="NZ_BAAALD010000008.1"/>
</dbReference>
<feature type="signal peptide" evidence="4">
    <location>
        <begin position="1"/>
        <end position="30"/>
    </location>
</feature>
<name>A0ABP4DVH9_9ACTN</name>
<dbReference type="PANTHER" id="PTHR43649:SF30">
    <property type="entry name" value="ABC TRANSPORTER SUBSTRATE-BINDING PROTEIN"/>
    <property type="match status" value="1"/>
</dbReference>
<keyword evidence="2" id="KW-0813">Transport</keyword>
<proteinExistence type="inferred from homology"/>
<dbReference type="InterPro" id="IPR006059">
    <property type="entry name" value="SBP"/>
</dbReference>
<comment type="similarity">
    <text evidence="1">Belongs to the bacterial solute-binding protein 1 family.</text>
</comment>
<evidence type="ECO:0000256" key="1">
    <source>
        <dbReference type="ARBA" id="ARBA00008520"/>
    </source>
</evidence>
<sequence length="430" mass="45989">MNTLTRTNPLRAGRVLAPALVLVLATGCGAFGSGDAGGDVTLRLVAADYGDSEANSTSRFWGDVIGRFEEANPGIKVELDLQSWNDIDKRVASLIASGRTPDLVQTGGFADQVAADRLYPATDVLSIDTQAGMIDAFSRAGQVLGSQYGIPFVASTRVFFYNKTVFAKAGITAPPTTWDELRRDAELIKAKVPGVTPYALPLGPEEAQAESMIWAMGGGGGLADNAGNYTFDSPQNRATFAWLRTNLVEKHLTYAEPAATDRKTAFNDFAAGKVAMLNGHPGLVAKAVAAKIDYGTAAIPRKDATVKPATFGVADWMMAFKANGHRTELKKFLGFLYRTDNQLAFDEQYNLLPVTQETRTAMTGSGRHRDLAEFLNALPTANFYPYGDPSWDKVSGLVKQQIGAAVKRDGNDALAALQAAAATEAGRSHR</sequence>
<dbReference type="InterPro" id="IPR050490">
    <property type="entry name" value="Bact_solute-bd_prot1"/>
</dbReference>
<dbReference type="PROSITE" id="PS51257">
    <property type="entry name" value="PROKAR_LIPOPROTEIN"/>
    <property type="match status" value="1"/>
</dbReference>
<protein>
    <submittedName>
        <fullName evidence="5">Extracellular solute-binding protein</fullName>
    </submittedName>
</protein>
<accession>A0ABP4DVH9</accession>
<dbReference type="Pfam" id="PF01547">
    <property type="entry name" value="SBP_bac_1"/>
    <property type="match status" value="1"/>
</dbReference>
<evidence type="ECO:0000313" key="5">
    <source>
        <dbReference type="EMBL" id="GAA1074208.1"/>
    </source>
</evidence>
<reference evidence="6" key="1">
    <citation type="journal article" date="2019" name="Int. J. Syst. Evol. Microbiol.">
        <title>The Global Catalogue of Microorganisms (GCM) 10K type strain sequencing project: providing services to taxonomists for standard genome sequencing and annotation.</title>
        <authorList>
            <consortium name="The Broad Institute Genomics Platform"/>
            <consortium name="The Broad Institute Genome Sequencing Center for Infectious Disease"/>
            <person name="Wu L."/>
            <person name="Ma J."/>
        </authorList>
    </citation>
    <scope>NUCLEOTIDE SEQUENCE [LARGE SCALE GENOMIC DNA]</scope>
    <source>
        <strain evidence="6">JCM 13002</strain>
    </source>
</reference>
<evidence type="ECO:0000256" key="3">
    <source>
        <dbReference type="ARBA" id="ARBA00022729"/>
    </source>
</evidence>
<dbReference type="PANTHER" id="PTHR43649">
    <property type="entry name" value="ARABINOSE-BINDING PROTEIN-RELATED"/>
    <property type="match status" value="1"/>
</dbReference>
<gene>
    <name evidence="5" type="ORF">GCM10009663_13340</name>
</gene>
<feature type="chain" id="PRO_5046850000" evidence="4">
    <location>
        <begin position="31"/>
        <end position="430"/>
    </location>
</feature>
<evidence type="ECO:0000256" key="4">
    <source>
        <dbReference type="SAM" id="SignalP"/>
    </source>
</evidence>
<dbReference type="EMBL" id="BAAALD010000008">
    <property type="protein sequence ID" value="GAA1074208.1"/>
    <property type="molecule type" value="Genomic_DNA"/>
</dbReference>
<dbReference type="InterPro" id="IPR006061">
    <property type="entry name" value="SBP_1_CS"/>
</dbReference>
<keyword evidence="6" id="KW-1185">Reference proteome</keyword>
<evidence type="ECO:0000256" key="2">
    <source>
        <dbReference type="ARBA" id="ARBA00022448"/>
    </source>
</evidence>
<comment type="caution">
    <text evidence="5">The sequence shown here is derived from an EMBL/GenBank/DDBJ whole genome shotgun (WGS) entry which is preliminary data.</text>
</comment>
<keyword evidence="3 4" id="KW-0732">Signal</keyword>
<dbReference type="PROSITE" id="PS01037">
    <property type="entry name" value="SBP_BACTERIAL_1"/>
    <property type="match status" value="1"/>
</dbReference>
<organism evidence="5 6">
    <name type="scientific">Kitasatospora arboriphila</name>
    <dbReference type="NCBI Taxonomy" id="258052"/>
    <lineage>
        <taxon>Bacteria</taxon>
        <taxon>Bacillati</taxon>
        <taxon>Actinomycetota</taxon>
        <taxon>Actinomycetes</taxon>
        <taxon>Kitasatosporales</taxon>
        <taxon>Streptomycetaceae</taxon>
        <taxon>Kitasatospora</taxon>
    </lineage>
</organism>
<dbReference type="Proteomes" id="UP001499987">
    <property type="component" value="Unassembled WGS sequence"/>
</dbReference>